<dbReference type="AlphaFoldDB" id="A0A6C0H8Q2"/>
<keyword evidence="1" id="KW-0472">Membrane</keyword>
<keyword evidence="1" id="KW-1133">Transmembrane helix</keyword>
<evidence type="ECO:0000256" key="1">
    <source>
        <dbReference type="SAM" id="Phobius"/>
    </source>
</evidence>
<dbReference type="EMBL" id="MN739896">
    <property type="protein sequence ID" value="QHT76383.1"/>
    <property type="molecule type" value="Genomic_DNA"/>
</dbReference>
<organism evidence="2">
    <name type="scientific">viral metagenome</name>
    <dbReference type="NCBI Taxonomy" id="1070528"/>
    <lineage>
        <taxon>unclassified sequences</taxon>
        <taxon>metagenomes</taxon>
        <taxon>organismal metagenomes</taxon>
    </lineage>
</organism>
<protein>
    <submittedName>
        <fullName evidence="2">Uncharacterized protein</fullName>
    </submittedName>
</protein>
<reference evidence="2" key="1">
    <citation type="journal article" date="2020" name="Nature">
        <title>Giant virus diversity and host interactions through global metagenomics.</title>
        <authorList>
            <person name="Schulz F."/>
            <person name="Roux S."/>
            <person name="Paez-Espino D."/>
            <person name="Jungbluth S."/>
            <person name="Walsh D.A."/>
            <person name="Denef V.J."/>
            <person name="McMahon K.D."/>
            <person name="Konstantinidis K.T."/>
            <person name="Eloe-Fadrosh E.A."/>
            <person name="Kyrpides N.C."/>
            <person name="Woyke T."/>
        </authorList>
    </citation>
    <scope>NUCLEOTIDE SEQUENCE</scope>
    <source>
        <strain evidence="2">GVMAG-M-3300023179-82</strain>
    </source>
</reference>
<evidence type="ECO:0000313" key="2">
    <source>
        <dbReference type="EMBL" id="QHT76383.1"/>
    </source>
</evidence>
<feature type="transmembrane region" description="Helical" evidence="1">
    <location>
        <begin position="20"/>
        <end position="44"/>
    </location>
</feature>
<accession>A0A6C0H8Q2</accession>
<proteinExistence type="predicted"/>
<sequence>MLSLHTTDIFNNIGYTTRLLYIISPPMLIFIFSGGNITSNYWCLTNKNIGQPWIGLDINRTVFNPTLYN</sequence>
<keyword evidence="1" id="KW-0812">Transmembrane</keyword>
<name>A0A6C0H8Q2_9ZZZZ</name>